<accession>A0A016WNB3</accession>
<evidence type="ECO:0000313" key="2">
    <source>
        <dbReference type="Proteomes" id="UP000024635"/>
    </source>
</evidence>
<keyword evidence="2" id="KW-1185">Reference proteome</keyword>
<dbReference type="Proteomes" id="UP000024635">
    <property type="component" value="Unassembled WGS sequence"/>
</dbReference>
<protein>
    <submittedName>
        <fullName evidence="1">Uncharacterized protein</fullName>
    </submittedName>
</protein>
<proteinExistence type="predicted"/>
<dbReference type="EMBL" id="JARK01000173">
    <property type="protein sequence ID" value="EYC41319.1"/>
    <property type="molecule type" value="Genomic_DNA"/>
</dbReference>
<gene>
    <name evidence="1" type="primary">Acey_s0573.g153</name>
    <name evidence="1" type="ORF">Y032_0573g153</name>
</gene>
<reference evidence="2" key="1">
    <citation type="journal article" date="2015" name="Nat. Genet.">
        <title>The genome and transcriptome of the zoonotic hookworm Ancylostoma ceylanicum identify infection-specific gene families.</title>
        <authorList>
            <person name="Schwarz E.M."/>
            <person name="Hu Y."/>
            <person name="Antoshechkin I."/>
            <person name="Miller M.M."/>
            <person name="Sternberg P.W."/>
            <person name="Aroian R.V."/>
        </authorList>
    </citation>
    <scope>NUCLEOTIDE SEQUENCE</scope>
    <source>
        <strain evidence="2">HY135</strain>
    </source>
</reference>
<name>A0A016WNB3_9BILA</name>
<evidence type="ECO:0000313" key="1">
    <source>
        <dbReference type="EMBL" id="EYC41319.1"/>
    </source>
</evidence>
<organism evidence="1 2">
    <name type="scientific">Ancylostoma ceylanicum</name>
    <dbReference type="NCBI Taxonomy" id="53326"/>
    <lineage>
        <taxon>Eukaryota</taxon>
        <taxon>Metazoa</taxon>
        <taxon>Ecdysozoa</taxon>
        <taxon>Nematoda</taxon>
        <taxon>Chromadorea</taxon>
        <taxon>Rhabditida</taxon>
        <taxon>Rhabditina</taxon>
        <taxon>Rhabditomorpha</taxon>
        <taxon>Strongyloidea</taxon>
        <taxon>Ancylostomatidae</taxon>
        <taxon>Ancylostomatinae</taxon>
        <taxon>Ancylostoma</taxon>
    </lineage>
</organism>
<sequence>MEKMLFFSELTFFFLSPKIKYRKCYGKLAIGRRKLQMKKVQGLMLTPNRYNERRLRCIFRELKRRAARPLRSCWNSRRDSKLWDFLDS</sequence>
<comment type="caution">
    <text evidence="1">The sequence shown here is derived from an EMBL/GenBank/DDBJ whole genome shotgun (WGS) entry which is preliminary data.</text>
</comment>
<dbReference type="AlphaFoldDB" id="A0A016WNB3"/>